<keyword evidence="8" id="KW-0460">Magnesium</keyword>
<evidence type="ECO:0000256" key="4">
    <source>
        <dbReference type="ARBA" id="ARBA00022723"/>
    </source>
</evidence>
<dbReference type="Gene3D" id="3.30.230.10">
    <property type="match status" value="1"/>
</dbReference>
<dbReference type="GO" id="GO:0006012">
    <property type="term" value="P:galactose metabolic process"/>
    <property type="evidence" value="ECO:0007669"/>
    <property type="project" value="UniProtKB-UniRule"/>
</dbReference>
<keyword evidence="9" id="KW-0299">Galactose metabolism</keyword>
<keyword evidence="10" id="KW-0119">Carbohydrate metabolism</keyword>
<dbReference type="Pfam" id="PF00288">
    <property type="entry name" value="GHMP_kinases_N"/>
    <property type="match status" value="1"/>
</dbReference>
<evidence type="ECO:0000256" key="11">
    <source>
        <dbReference type="NCBIfam" id="TIGR00131"/>
    </source>
</evidence>
<dbReference type="Proteomes" id="UP000628448">
    <property type="component" value="Unassembled WGS sequence"/>
</dbReference>
<protein>
    <recommendedName>
        <fullName evidence="11">Galactokinase</fullName>
        <ecNumber evidence="11">2.7.1.6</ecNumber>
    </recommendedName>
</protein>
<feature type="domain" description="GHMP kinase N-terminal" evidence="12">
    <location>
        <begin position="91"/>
        <end position="178"/>
    </location>
</feature>
<dbReference type="InterPro" id="IPR006206">
    <property type="entry name" value="Mevalonate/galactokinase"/>
</dbReference>
<dbReference type="InterPro" id="IPR014721">
    <property type="entry name" value="Ribsml_uS5_D2-typ_fold_subgr"/>
</dbReference>
<dbReference type="Pfam" id="PF10509">
    <property type="entry name" value="GalKase_gal_bdg"/>
    <property type="match status" value="1"/>
</dbReference>
<dbReference type="AlphaFoldDB" id="A0A931E4C9"/>
<keyword evidence="7" id="KW-0067">ATP-binding</keyword>
<comment type="caution">
    <text evidence="15">The sequence shown here is derived from an EMBL/GenBank/DDBJ whole genome shotgun (WGS) entry which is preliminary data.</text>
</comment>
<evidence type="ECO:0000259" key="14">
    <source>
        <dbReference type="Pfam" id="PF10509"/>
    </source>
</evidence>
<dbReference type="SUPFAM" id="SSF55060">
    <property type="entry name" value="GHMP Kinase, C-terminal domain"/>
    <property type="match status" value="1"/>
</dbReference>
<dbReference type="RefSeq" id="WP_196989129.1">
    <property type="nucleotide sequence ID" value="NZ_JADWYR010000001.1"/>
</dbReference>
<dbReference type="FunFam" id="3.30.230.10:FF:000017">
    <property type="entry name" value="Galactokinase"/>
    <property type="match status" value="1"/>
</dbReference>
<organism evidence="15 16">
    <name type="scientific">Panacibacter microcysteis</name>
    <dbReference type="NCBI Taxonomy" id="2793269"/>
    <lineage>
        <taxon>Bacteria</taxon>
        <taxon>Pseudomonadati</taxon>
        <taxon>Bacteroidota</taxon>
        <taxon>Chitinophagia</taxon>
        <taxon>Chitinophagales</taxon>
        <taxon>Chitinophagaceae</taxon>
        <taxon>Panacibacter</taxon>
    </lineage>
</organism>
<gene>
    <name evidence="15" type="primary">galK</name>
    <name evidence="15" type="ORF">I5907_02335</name>
</gene>
<evidence type="ECO:0000256" key="5">
    <source>
        <dbReference type="ARBA" id="ARBA00022741"/>
    </source>
</evidence>
<name>A0A931E4C9_9BACT</name>
<dbReference type="PANTHER" id="PTHR10457">
    <property type="entry name" value="MEVALONATE KINASE/GALACTOKINASE"/>
    <property type="match status" value="1"/>
</dbReference>
<keyword evidence="3 15" id="KW-0808">Transferase</keyword>
<dbReference type="SUPFAM" id="SSF54211">
    <property type="entry name" value="Ribosomal protein S5 domain 2-like"/>
    <property type="match status" value="1"/>
</dbReference>
<evidence type="ECO:0000256" key="3">
    <source>
        <dbReference type="ARBA" id="ARBA00022679"/>
    </source>
</evidence>
<evidence type="ECO:0000256" key="10">
    <source>
        <dbReference type="ARBA" id="ARBA00023277"/>
    </source>
</evidence>
<evidence type="ECO:0000256" key="6">
    <source>
        <dbReference type="ARBA" id="ARBA00022777"/>
    </source>
</evidence>
<evidence type="ECO:0000256" key="7">
    <source>
        <dbReference type="ARBA" id="ARBA00022840"/>
    </source>
</evidence>
<proteinExistence type="inferred from homology"/>
<keyword evidence="5" id="KW-0547">Nucleotide-binding</keyword>
<dbReference type="InterPro" id="IPR006204">
    <property type="entry name" value="GHMP_kinase_N_dom"/>
</dbReference>
<evidence type="ECO:0000259" key="13">
    <source>
        <dbReference type="Pfam" id="PF08544"/>
    </source>
</evidence>
<evidence type="ECO:0000313" key="16">
    <source>
        <dbReference type="Proteomes" id="UP000628448"/>
    </source>
</evidence>
<dbReference type="Pfam" id="PF08544">
    <property type="entry name" value="GHMP_kinases_C"/>
    <property type="match status" value="1"/>
</dbReference>
<dbReference type="InterPro" id="IPR019539">
    <property type="entry name" value="GalKase_N"/>
</dbReference>
<dbReference type="NCBIfam" id="TIGR00131">
    <property type="entry name" value="gal_kin"/>
    <property type="match status" value="1"/>
</dbReference>
<evidence type="ECO:0000256" key="8">
    <source>
        <dbReference type="ARBA" id="ARBA00022842"/>
    </source>
</evidence>
<comment type="similarity">
    <text evidence="1">Belongs to the GHMP kinase family. GalK subfamily.</text>
</comment>
<dbReference type="InterPro" id="IPR000705">
    <property type="entry name" value="Galactokinase"/>
</dbReference>
<keyword evidence="4" id="KW-0479">Metal-binding</keyword>
<evidence type="ECO:0000259" key="12">
    <source>
        <dbReference type="Pfam" id="PF00288"/>
    </source>
</evidence>
<dbReference type="PANTHER" id="PTHR10457:SF7">
    <property type="entry name" value="GALACTOKINASE-RELATED"/>
    <property type="match status" value="1"/>
</dbReference>
<dbReference type="FunFam" id="3.30.70.890:FF:000001">
    <property type="entry name" value="Galactokinase"/>
    <property type="match status" value="1"/>
</dbReference>
<dbReference type="InterPro" id="IPR013750">
    <property type="entry name" value="GHMP_kinase_C_dom"/>
</dbReference>
<dbReference type="PROSITE" id="PS00106">
    <property type="entry name" value="GALACTOKINASE"/>
    <property type="match status" value="1"/>
</dbReference>
<dbReference type="EMBL" id="JADWYR010000001">
    <property type="protein sequence ID" value="MBG9375050.1"/>
    <property type="molecule type" value="Genomic_DNA"/>
</dbReference>
<dbReference type="GO" id="GO:0046872">
    <property type="term" value="F:metal ion binding"/>
    <property type="evidence" value="ECO:0007669"/>
    <property type="project" value="UniProtKB-KW"/>
</dbReference>
<dbReference type="Gene3D" id="3.30.70.890">
    <property type="entry name" value="GHMP kinase, C-terminal domain"/>
    <property type="match status" value="1"/>
</dbReference>
<keyword evidence="6" id="KW-0418">Kinase</keyword>
<dbReference type="GO" id="GO:0004335">
    <property type="term" value="F:galactokinase activity"/>
    <property type="evidence" value="ECO:0007669"/>
    <property type="project" value="UniProtKB-UniRule"/>
</dbReference>
<reference evidence="15" key="1">
    <citation type="submission" date="2020-11" db="EMBL/GenBank/DDBJ databases">
        <title>Bacterial whole genome sequence for Panacibacter sp. DH6.</title>
        <authorList>
            <person name="Le V."/>
            <person name="Ko S."/>
            <person name="Ahn C.-Y."/>
            <person name="Oh H.-M."/>
        </authorList>
    </citation>
    <scope>NUCLEOTIDE SEQUENCE</scope>
    <source>
        <strain evidence="15">DH6</strain>
    </source>
</reference>
<dbReference type="GO" id="GO:0005829">
    <property type="term" value="C:cytosol"/>
    <property type="evidence" value="ECO:0007669"/>
    <property type="project" value="TreeGrafter"/>
</dbReference>
<evidence type="ECO:0000313" key="15">
    <source>
        <dbReference type="EMBL" id="MBG9375050.1"/>
    </source>
</evidence>
<sequence>MSFTGKVYKRFKELYNDEPVIVRSPGRVNLIGEHTDYNSGFVLPAAVNKAVYAGISKREDDKILLYAAEFDQHFTTDIHTLAPNKERWPDYILGVADQFQKQGLTISGFNMVLDGNVPIGAGMSSSAAVECATAKALSELFAPGLSKLDMVKMAQAAEHEFAGVKCGIMDMFASVFGKKDHVIKLDCRSLEYAYVPFDFDDIAIVLFDTGIKHSLASTEYNVRRQQCEAGVAMIQKHYTGVHSLRDATMEMLDACVKHDAVVYNRCSFIVAEIQRLQDACNDLQHNDISAFGKRMFETHAGLSRLYEVSCPELDVLVESVKNNHAVMGARMMGGGFGGCTINLVKKDMIHTLVHETTAKYKGATGRDLQVYIASIENGTEVMHGLINA</sequence>
<dbReference type="InterPro" id="IPR020568">
    <property type="entry name" value="Ribosomal_Su5_D2-typ_SF"/>
</dbReference>
<dbReference type="InterPro" id="IPR006203">
    <property type="entry name" value="GHMP_knse_ATP-bd_CS"/>
</dbReference>
<dbReference type="GO" id="GO:0005524">
    <property type="term" value="F:ATP binding"/>
    <property type="evidence" value="ECO:0007669"/>
    <property type="project" value="UniProtKB-UniRule"/>
</dbReference>
<keyword evidence="2" id="KW-0963">Cytoplasm</keyword>
<evidence type="ECO:0000256" key="1">
    <source>
        <dbReference type="ARBA" id="ARBA00006566"/>
    </source>
</evidence>
<dbReference type="InterPro" id="IPR019741">
    <property type="entry name" value="Galactokinase_CS"/>
</dbReference>
<dbReference type="EC" id="2.7.1.6" evidence="11"/>
<dbReference type="PROSITE" id="PS00627">
    <property type="entry name" value="GHMP_KINASES_ATP"/>
    <property type="match status" value="1"/>
</dbReference>
<evidence type="ECO:0000256" key="2">
    <source>
        <dbReference type="ARBA" id="ARBA00022490"/>
    </source>
</evidence>
<dbReference type="PIRSF" id="PIRSF000530">
    <property type="entry name" value="Galactokinase"/>
    <property type="match status" value="1"/>
</dbReference>
<dbReference type="PRINTS" id="PR00959">
    <property type="entry name" value="MEVGALKINASE"/>
</dbReference>
<feature type="domain" description="Galactokinase N-terminal" evidence="14">
    <location>
        <begin position="9"/>
        <end position="57"/>
    </location>
</feature>
<dbReference type="InterPro" id="IPR036554">
    <property type="entry name" value="GHMP_kinase_C_sf"/>
</dbReference>
<evidence type="ECO:0000256" key="9">
    <source>
        <dbReference type="ARBA" id="ARBA00023144"/>
    </source>
</evidence>
<dbReference type="PRINTS" id="PR00473">
    <property type="entry name" value="GALCTOKINASE"/>
</dbReference>
<feature type="domain" description="GHMP kinase C-terminal" evidence="13">
    <location>
        <begin position="283"/>
        <end position="346"/>
    </location>
</feature>
<accession>A0A931E4C9</accession>
<keyword evidence="16" id="KW-1185">Reference proteome</keyword>